<feature type="compositionally biased region" description="Low complexity" evidence="1">
    <location>
        <begin position="25"/>
        <end position="35"/>
    </location>
</feature>
<evidence type="ECO:0000256" key="1">
    <source>
        <dbReference type="SAM" id="MobiDB-lite"/>
    </source>
</evidence>
<accession>A0A2W5QFT3</accession>
<feature type="domain" description="Bacterial mobilisation" evidence="2">
    <location>
        <begin position="95"/>
        <end position="142"/>
    </location>
</feature>
<feature type="region of interest" description="Disordered" evidence="1">
    <location>
        <begin position="1"/>
        <end position="35"/>
    </location>
</feature>
<reference evidence="3 4" key="1">
    <citation type="submission" date="2017-08" db="EMBL/GenBank/DDBJ databases">
        <title>Infants hospitalized years apart are colonized by the same room-sourced microbial strains.</title>
        <authorList>
            <person name="Brooks B."/>
            <person name="Olm M.R."/>
            <person name="Firek B.A."/>
            <person name="Baker R."/>
            <person name="Thomas B.C."/>
            <person name="Morowitz M.J."/>
            <person name="Banfield J.F."/>
        </authorList>
    </citation>
    <scope>NUCLEOTIDE SEQUENCE [LARGE SCALE GENOMIC DNA]</scope>
    <source>
        <strain evidence="3">S2_005_003_R2_41</strain>
    </source>
</reference>
<sequence>MAEESPKAGEPAIPKAEAAAGQPVELASEEGAAAAARPASKVASFRLRAEAHDTITARAKEAGISPRAWLEDAILTNRTQIVAKAAKHPDLNGLLFQVNRAGNNLNQIAHTLHGLRLANKLTPEHYEQHMATLSAIETALTEALGRARAD</sequence>
<gene>
    <name evidence="3" type="ORF">DI563_07685</name>
</gene>
<dbReference type="Proteomes" id="UP000249135">
    <property type="component" value="Unassembled WGS sequence"/>
</dbReference>
<proteinExistence type="predicted"/>
<protein>
    <submittedName>
        <fullName evidence="3">Plasmid mobilization relaxosome protein MobC</fullName>
    </submittedName>
</protein>
<evidence type="ECO:0000313" key="4">
    <source>
        <dbReference type="Proteomes" id="UP000249135"/>
    </source>
</evidence>
<dbReference type="AlphaFoldDB" id="A0A2W5QFT3"/>
<dbReference type="Pfam" id="PF05713">
    <property type="entry name" value="MobC"/>
    <property type="match status" value="1"/>
</dbReference>
<name>A0A2W5QFT3_VARPD</name>
<comment type="caution">
    <text evidence="3">The sequence shown here is derived from an EMBL/GenBank/DDBJ whole genome shotgun (WGS) entry which is preliminary data.</text>
</comment>
<dbReference type="InterPro" id="IPR008687">
    <property type="entry name" value="MobC"/>
</dbReference>
<evidence type="ECO:0000259" key="2">
    <source>
        <dbReference type="Pfam" id="PF05713"/>
    </source>
</evidence>
<organism evidence="3 4">
    <name type="scientific">Variovorax paradoxus</name>
    <dbReference type="NCBI Taxonomy" id="34073"/>
    <lineage>
        <taxon>Bacteria</taxon>
        <taxon>Pseudomonadati</taxon>
        <taxon>Pseudomonadota</taxon>
        <taxon>Betaproteobacteria</taxon>
        <taxon>Burkholderiales</taxon>
        <taxon>Comamonadaceae</taxon>
        <taxon>Variovorax</taxon>
    </lineage>
</organism>
<dbReference type="EMBL" id="QFPP01000060">
    <property type="protein sequence ID" value="PZQ76172.1"/>
    <property type="molecule type" value="Genomic_DNA"/>
</dbReference>
<evidence type="ECO:0000313" key="3">
    <source>
        <dbReference type="EMBL" id="PZQ76172.1"/>
    </source>
</evidence>